<dbReference type="Proteomes" id="UP000616885">
    <property type="component" value="Unassembled WGS sequence"/>
</dbReference>
<reference evidence="1" key="1">
    <citation type="submission" date="2020-10" db="EMBL/GenBank/DDBJ databases">
        <title>High-Quality Genome Resource of Clonostachys rosea strain S41 by Oxford Nanopore Long-Read Sequencing.</title>
        <authorList>
            <person name="Wang H."/>
        </authorList>
    </citation>
    <scope>NUCLEOTIDE SEQUENCE</scope>
    <source>
        <strain evidence="1">S41</strain>
    </source>
</reference>
<proteinExistence type="predicted"/>
<evidence type="ECO:0000313" key="2">
    <source>
        <dbReference type="Proteomes" id="UP000616885"/>
    </source>
</evidence>
<evidence type="ECO:0000313" key="1">
    <source>
        <dbReference type="EMBL" id="KAF9749421.1"/>
    </source>
</evidence>
<name>A0A8H7KG02_BIOOC</name>
<dbReference type="AlphaFoldDB" id="A0A8H7KG02"/>
<protein>
    <submittedName>
        <fullName evidence="1">Uncharacterized protein</fullName>
    </submittedName>
</protein>
<gene>
    <name evidence="1" type="ORF">IM811_017216</name>
</gene>
<dbReference type="EMBL" id="JADCTT010000008">
    <property type="protein sequence ID" value="KAF9749421.1"/>
    <property type="molecule type" value="Genomic_DNA"/>
</dbReference>
<sequence length="105" mass="12382">MRMLENEFVQSHLVIPRLVGRQTSKPQNPKHYPQCQQEYRVVLRVQRVQETISGLHELVWNPSPSLVGLEGYLPTWHVMYTSRPLQLHFVQTMGQHLKRHPLASY</sequence>
<comment type="caution">
    <text evidence="1">The sequence shown here is derived from an EMBL/GenBank/DDBJ whole genome shotgun (WGS) entry which is preliminary data.</text>
</comment>
<accession>A0A8H7KG02</accession>
<organism evidence="1 2">
    <name type="scientific">Bionectria ochroleuca</name>
    <name type="common">Gliocladium roseum</name>
    <dbReference type="NCBI Taxonomy" id="29856"/>
    <lineage>
        <taxon>Eukaryota</taxon>
        <taxon>Fungi</taxon>
        <taxon>Dikarya</taxon>
        <taxon>Ascomycota</taxon>
        <taxon>Pezizomycotina</taxon>
        <taxon>Sordariomycetes</taxon>
        <taxon>Hypocreomycetidae</taxon>
        <taxon>Hypocreales</taxon>
        <taxon>Bionectriaceae</taxon>
        <taxon>Clonostachys</taxon>
    </lineage>
</organism>